<organism evidence="2 3">
    <name type="scientific">Bodo saltans</name>
    <name type="common">Flagellated protozoan</name>
    <dbReference type="NCBI Taxonomy" id="75058"/>
    <lineage>
        <taxon>Eukaryota</taxon>
        <taxon>Discoba</taxon>
        <taxon>Euglenozoa</taxon>
        <taxon>Kinetoplastea</taxon>
        <taxon>Metakinetoplastina</taxon>
        <taxon>Eubodonida</taxon>
        <taxon>Bodonidae</taxon>
        <taxon>Bodo</taxon>
    </lineage>
</organism>
<feature type="region of interest" description="Disordered" evidence="1">
    <location>
        <begin position="1"/>
        <end position="84"/>
    </location>
</feature>
<dbReference type="Proteomes" id="UP000051952">
    <property type="component" value="Unassembled WGS sequence"/>
</dbReference>
<reference evidence="3" key="1">
    <citation type="submission" date="2015-09" db="EMBL/GenBank/DDBJ databases">
        <authorList>
            <consortium name="Pathogen Informatics"/>
        </authorList>
    </citation>
    <scope>NUCLEOTIDE SEQUENCE [LARGE SCALE GENOMIC DNA]</scope>
    <source>
        <strain evidence="3">Lake Konstanz</strain>
    </source>
</reference>
<dbReference type="AlphaFoldDB" id="A0A0S4JI66"/>
<sequence length="293" mass="32608">MPPPATATTTSGLTTTPSQERARRRSTVDNISETSGSVPHYMHPLPPRKEPRPILFRPQTQQFKLHNADDEDDAGGDGGDPVALTSEEFAARFYQAQVEAHDAALNKTFLKLTGAPKPPPPPLRDLSNLLRKDGPPRAVVKDDEEEEEIDEEEEKRLEFACEMGRKHCDDALANQQRSRDALMTKYLGAEYVATAHRSNRSNRMSVAEGADSGSGVGAEEIETRDLRTEPLSPSEKRYVNKMYTVPVEHQKTTMSQLWNRMEAKTVSESLHRDTVMSPEKWTAAVGRLTTAAK</sequence>
<feature type="compositionally biased region" description="Basic and acidic residues" evidence="1">
    <location>
        <begin position="130"/>
        <end position="141"/>
    </location>
</feature>
<feature type="compositionally biased region" description="Low complexity" evidence="1">
    <location>
        <begin position="1"/>
        <end position="18"/>
    </location>
</feature>
<protein>
    <submittedName>
        <fullName evidence="2">Uncharacterized protein</fullName>
    </submittedName>
</protein>
<evidence type="ECO:0000313" key="3">
    <source>
        <dbReference type="Proteomes" id="UP000051952"/>
    </source>
</evidence>
<feature type="region of interest" description="Disordered" evidence="1">
    <location>
        <begin position="202"/>
        <end position="229"/>
    </location>
</feature>
<feature type="region of interest" description="Disordered" evidence="1">
    <location>
        <begin position="112"/>
        <end position="150"/>
    </location>
</feature>
<proteinExistence type="predicted"/>
<dbReference type="EMBL" id="CYKH01001773">
    <property type="protein sequence ID" value="CUG89835.1"/>
    <property type="molecule type" value="Genomic_DNA"/>
</dbReference>
<accession>A0A0S4JI66</accession>
<evidence type="ECO:0000313" key="2">
    <source>
        <dbReference type="EMBL" id="CUG89835.1"/>
    </source>
</evidence>
<name>A0A0S4JI66_BODSA</name>
<evidence type="ECO:0000256" key="1">
    <source>
        <dbReference type="SAM" id="MobiDB-lite"/>
    </source>
</evidence>
<keyword evidence="3" id="KW-1185">Reference proteome</keyword>
<gene>
    <name evidence="2" type="ORF">BSAL_23650</name>
</gene>
<dbReference type="VEuPathDB" id="TriTrypDB:BSAL_23650"/>
<feature type="compositionally biased region" description="Polar residues" evidence="1">
    <location>
        <begin position="28"/>
        <end position="37"/>
    </location>
</feature>